<name>A0A9D1KV39_9FIRM</name>
<gene>
    <name evidence="2" type="ORF">IAD12_02205</name>
</gene>
<dbReference type="AlphaFoldDB" id="A0A9D1KV39"/>
<evidence type="ECO:0000313" key="2">
    <source>
        <dbReference type="EMBL" id="HIT99049.1"/>
    </source>
</evidence>
<dbReference type="EMBL" id="DVLX01000026">
    <property type="protein sequence ID" value="HIT99049.1"/>
    <property type="molecule type" value="Genomic_DNA"/>
</dbReference>
<feature type="transmembrane region" description="Helical" evidence="1">
    <location>
        <begin position="6"/>
        <end position="22"/>
    </location>
</feature>
<reference evidence="2" key="1">
    <citation type="submission" date="2020-10" db="EMBL/GenBank/DDBJ databases">
        <authorList>
            <person name="Gilroy R."/>
        </authorList>
    </citation>
    <scope>NUCLEOTIDE SEQUENCE</scope>
    <source>
        <strain evidence="2">CHK176-22527</strain>
    </source>
</reference>
<protein>
    <submittedName>
        <fullName evidence="2">DUF2232 domain-containing protein</fullName>
    </submittedName>
</protein>
<proteinExistence type="predicted"/>
<feature type="transmembrane region" description="Helical" evidence="1">
    <location>
        <begin position="106"/>
        <end position="126"/>
    </location>
</feature>
<feature type="transmembrane region" description="Helical" evidence="1">
    <location>
        <begin position="147"/>
        <end position="166"/>
    </location>
</feature>
<evidence type="ECO:0000256" key="1">
    <source>
        <dbReference type="SAM" id="Phobius"/>
    </source>
</evidence>
<dbReference type="Proteomes" id="UP000824159">
    <property type="component" value="Unassembled WGS sequence"/>
</dbReference>
<dbReference type="PANTHER" id="PTHR41324">
    <property type="entry name" value="MEMBRANE PROTEIN-RELATED"/>
    <property type="match status" value="1"/>
</dbReference>
<dbReference type="Pfam" id="PF09991">
    <property type="entry name" value="DUF2232"/>
    <property type="match status" value="1"/>
</dbReference>
<feature type="transmembrane region" description="Helical" evidence="1">
    <location>
        <begin position="186"/>
        <end position="202"/>
    </location>
</feature>
<keyword evidence="1" id="KW-0472">Membrane</keyword>
<reference evidence="2" key="2">
    <citation type="journal article" date="2021" name="PeerJ">
        <title>Extensive microbial diversity within the chicken gut microbiome revealed by metagenomics and culture.</title>
        <authorList>
            <person name="Gilroy R."/>
            <person name="Ravi A."/>
            <person name="Getino M."/>
            <person name="Pursley I."/>
            <person name="Horton D.L."/>
            <person name="Alikhan N.F."/>
            <person name="Baker D."/>
            <person name="Gharbi K."/>
            <person name="Hall N."/>
            <person name="Watson M."/>
            <person name="Adriaenssens E.M."/>
            <person name="Foster-Nyarko E."/>
            <person name="Jarju S."/>
            <person name="Secka A."/>
            <person name="Antonio M."/>
            <person name="Oren A."/>
            <person name="Chaudhuri R.R."/>
            <person name="La Ragione R."/>
            <person name="Hildebrand F."/>
            <person name="Pallen M.J."/>
        </authorList>
    </citation>
    <scope>NUCLEOTIDE SEQUENCE</scope>
    <source>
        <strain evidence="2">CHK176-22527</strain>
    </source>
</reference>
<accession>A0A9D1KV39</accession>
<evidence type="ECO:0000313" key="3">
    <source>
        <dbReference type="Proteomes" id="UP000824159"/>
    </source>
</evidence>
<comment type="caution">
    <text evidence="2">The sequence shown here is derived from an EMBL/GenBank/DDBJ whole genome shotgun (WGS) entry which is preliminary data.</text>
</comment>
<keyword evidence="1" id="KW-1133">Transmembrane helix</keyword>
<feature type="transmembrane region" description="Helical" evidence="1">
    <location>
        <begin position="29"/>
        <end position="49"/>
    </location>
</feature>
<organism evidence="2 3">
    <name type="scientific">Candidatus Allocopromorpha excrementavium</name>
    <dbReference type="NCBI Taxonomy" id="2840741"/>
    <lineage>
        <taxon>Bacteria</taxon>
        <taxon>Bacillati</taxon>
        <taxon>Bacillota</taxon>
        <taxon>Clostridia</taxon>
        <taxon>Eubacteriales</taxon>
        <taxon>Eubacteriaceae</taxon>
        <taxon>Eubacteriaceae incertae sedis</taxon>
        <taxon>Candidatus Allocopromorpha</taxon>
    </lineage>
</organism>
<sequence length="253" mass="28558">MYLLIIFFLILIIPFLVMPRYITKSRSPYEAVIMSDIVICAAAAVIFMVQSITGDGMFTQLHNGVQDIAGVVAKDSNVISLLGMEELSAGERTDLVVRLYDEVFKLLPVSILIFGAVMSYIVYILLSRSLNRRSPVNLMPKFREFSVPSGAVFVLIGIYLLVWMLTATETFSDNSYYVNIDLLFDFVFFLQGMSAVFMLFYLKRIPSGFALVLCIVLWNIYIGRTMIVVIGMFDVIFGLKGKMLANNGRNQRK</sequence>
<dbReference type="PANTHER" id="PTHR41324:SF1">
    <property type="entry name" value="DUF2232 DOMAIN-CONTAINING PROTEIN"/>
    <property type="match status" value="1"/>
</dbReference>
<dbReference type="InterPro" id="IPR018710">
    <property type="entry name" value="DUF2232"/>
</dbReference>
<feature type="transmembrane region" description="Helical" evidence="1">
    <location>
        <begin position="209"/>
        <end position="233"/>
    </location>
</feature>
<keyword evidence="1" id="KW-0812">Transmembrane</keyword>